<evidence type="ECO:0000256" key="1">
    <source>
        <dbReference type="ARBA" id="ARBA00005228"/>
    </source>
</evidence>
<protein>
    <submittedName>
        <fullName evidence="7">S9 family peptidase</fullName>
    </submittedName>
</protein>
<organism evidence="7 8">
    <name type="scientific">Undibacterium arcticum</name>
    <dbReference type="NCBI Taxonomy" id="1762892"/>
    <lineage>
        <taxon>Bacteria</taxon>
        <taxon>Pseudomonadati</taxon>
        <taxon>Pseudomonadota</taxon>
        <taxon>Betaproteobacteria</taxon>
        <taxon>Burkholderiales</taxon>
        <taxon>Oxalobacteraceae</taxon>
        <taxon>Undibacterium</taxon>
    </lineage>
</organism>
<dbReference type="InterPro" id="IPR029058">
    <property type="entry name" value="AB_hydrolase_fold"/>
</dbReference>
<dbReference type="PRINTS" id="PR00862">
    <property type="entry name" value="PROLIGOPTASE"/>
</dbReference>
<sequence>MKFPRIEQKRAIGALILTIMTNPQLQAADMPAPPVAAKTAWHETRHGELVTDDYRWLQKKEQPEVIAYLNAENAYTAAMTADLQPLADKVYGEIKGRMKETDLSVPTRRGAYYYYTRTEAGQQYPVNCRRRAAADFSYDAHAVEQVLLDQNQLAKGQQFFHVESFAVSPNDQLLAYSTDTTGYRQYQLHIKDLRSGKLLKDQVPRVTSVSWAADNRTLFLVQEDAVTKRSDRLLRLQLGQAPQLLYHEAVEQFDLDVGNSSDRKFIALTARSTDTSEVRLLAADQPLGQFRSVLGRETGHRYSVEHRNGELFIVTNKDAKNFRVVRAPLAAPDSSHWTSLVPHDKDVLVEHLEMFRDYLVLSEKSGALNRSRIYDFAHERWHTVQFDEPVYLASPGGTPEYTSDRYRLSYQSPVTPSMVLDIEMASGQRHVLKQQEVPGYDASCYATRRLWATARDGVKVPLWAAFRKDAQFDGSAPLMLYGYGSYGISAEARFSNSRISLLDRGVIFVETHIRGGTDLGEAWHDDGMLMQKKNTFFDFIDSAEYLVQQHWTRPQRMIIEGGSAGGLLMGAVTNMRPDLFHAVHAAVPFVDVMNTMMDASLPLTTGEYLEWGDPNQKPAYDYMRSYSPYDNIEHKAYPAMLVTTGLNDSQVMYWEPAKYVAKLRAYKTDRNPLLLKVNMGAGHGGASGRYDAITERAFITAWMLSEWGIRE</sequence>
<dbReference type="SUPFAM" id="SSF50993">
    <property type="entry name" value="Peptidase/esterase 'gauge' domain"/>
    <property type="match status" value="1"/>
</dbReference>
<dbReference type="EMBL" id="JBHRTP010000022">
    <property type="protein sequence ID" value="MFC3107891.1"/>
    <property type="molecule type" value="Genomic_DNA"/>
</dbReference>
<feature type="domain" description="Peptidase S9A N-terminal" evidence="6">
    <location>
        <begin position="34"/>
        <end position="435"/>
    </location>
</feature>
<proteinExistence type="inferred from homology"/>
<comment type="caution">
    <text evidence="7">The sequence shown here is derived from an EMBL/GenBank/DDBJ whole genome shotgun (WGS) entry which is preliminary data.</text>
</comment>
<dbReference type="InterPro" id="IPR023302">
    <property type="entry name" value="Pept_S9A_N"/>
</dbReference>
<dbReference type="InterPro" id="IPR051543">
    <property type="entry name" value="Serine_Peptidase_S9A"/>
</dbReference>
<name>A0ABV7F116_9BURK</name>
<gene>
    <name evidence="7" type="ORF">ACFOFO_07945</name>
</gene>
<evidence type="ECO:0000256" key="3">
    <source>
        <dbReference type="ARBA" id="ARBA00022801"/>
    </source>
</evidence>
<evidence type="ECO:0000313" key="7">
    <source>
        <dbReference type="EMBL" id="MFC3107891.1"/>
    </source>
</evidence>
<evidence type="ECO:0000259" key="5">
    <source>
        <dbReference type="Pfam" id="PF00326"/>
    </source>
</evidence>
<dbReference type="PANTHER" id="PTHR11757:SF19">
    <property type="entry name" value="PROLYL ENDOPEPTIDASE-LIKE"/>
    <property type="match status" value="1"/>
</dbReference>
<dbReference type="Proteomes" id="UP001595530">
    <property type="component" value="Unassembled WGS sequence"/>
</dbReference>
<evidence type="ECO:0000256" key="2">
    <source>
        <dbReference type="ARBA" id="ARBA00022670"/>
    </source>
</evidence>
<evidence type="ECO:0000313" key="8">
    <source>
        <dbReference type="Proteomes" id="UP001595530"/>
    </source>
</evidence>
<dbReference type="InterPro" id="IPR001375">
    <property type="entry name" value="Peptidase_S9_cat"/>
</dbReference>
<dbReference type="SUPFAM" id="SSF53474">
    <property type="entry name" value="alpha/beta-Hydrolases"/>
    <property type="match status" value="1"/>
</dbReference>
<dbReference type="Gene3D" id="3.40.50.1820">
    <property type="entry name" value="alpha/beta hydrolase"/>
    <property type="match status" value="1"/>
</dbReference>
<dbReference type="Pfam" id="PF02897">
    <property type="entry name" value="Peptidase_S9_N"/>
    <property type="match status" value="1"/>
</dbReference>
<dbReference type="Pfam" id="PF00326">
    <property type="entry name" value="Peptidase_S9"/>
    <property type="match status" value="1"/>
</dbReference>
<feature type="domain" description="Peptidase S9 prolyl oligopeptidase catalytic" evidence="5">
    <location>
        <begin position="494"/>
        <end position="705"/>
    </location>
</feature>
<keyword evidence="2" id="KW-0645">Protease</keyword>
<comment type="similarity">
    <text evidence="1">Belongs to the peptidase S9A family.</text>
</comment>
<evidence type="ECO:0000256" key="4">
    <source>
        <dbReference type="ARBA" id="ARBA00022825"/>
    </source>
</evidence>
<reference evidence="8" key="1">
    <citation type="journal article" date="2019" name="Int. J. Syst. Evol. Microbiol.">
        <title>The Global Catalogue of Microorganisms (GCM) 10K type strain sequencing project: providing services to taxonomists for standard genome sequencing and annotation.</title>
        <authorList>
            <consortium name="The Broad Institute Genomics Platform"/>
            <consortium name="The Broad Institute Genome Sequencing Center for Infectious Disease"/>
            <person name="Wu L."/>
            <person name="Ma J."/>
        </authorList>
    </citation>
    <scope>NUCLEOTIDE SEQUENCE [LARGE SCALE GENOMIC DNA]</scope>
    <source>
        <strain evidence="8">KCTC 42986</strain>
    </source>
</reference>
<dbReference type="Gene3D" id="2.130.10.120">
    <property type="entry name" value="Prolyl oligopeptidase, N-terminal domain"/>
    <property type="match status" value="1"/>
</dbReference>
<keyword evidence="4" id="KW-0720">Serine protease</keyword>
<accession>A0ABV7F116</accession>
<evidence type="ECO:0000259" key="6">
    <source>
        <dbReference type="Pfam" id="PF02897"/>
    </source>
</evidence>
<keyword evidence="8" id="KW-1185">Reference proteome</keyword>
<dbReference type="PANTHER" id="PTHR11757">
    <property type="entry name" value="PROTEASE FAMILY S9A OLIGOPEPTIDASE"/>
    <property type="match status" value="1"/>
</dbReference>
<dbReference type="RefSeq" id="WP_390322045.1">
    <property type="nucleotide sequence ID" value="NZ_JBHRTP010000022.1"/>
</dbReference>
<keyword evidence="3" id="KW-0378">Hydrolase</keyword>
<dbReference type="InterPro" id="IPR002470">
    <property type="entry name" value="Peptidase_S9A"/>
</dbReference>